<evidence type="ECO:0000256" key="2">
    <source>
        <dbReference type="ARBA" id="ARBA00022737"/>
    </source>
</evidence>
<evidence type="ECO:0000259" key="7">
    <source>
        <dbReference type="Pfam" id="PF25068"/>
    </source>
</evidence>
<dbReference type="OrthoDB" id="10259630at2759"/>
<dbReference type="FunFam" id="1.25.40.10:FF:000197">
    <property type="entry name" value="Tetratricopeptide repeat domain 21B"/>
    <property type="match status" value="1"/>
</dbReference>
<dbReference type="GO" id="GO:0005929">
    <property type="term" value="C:cilium"/>
    <property type="evidence" value="ECO:0007669"/>
    <property type="project" value="GOC"/>
</dbReference>
<accession>A0A4V1IRF2</accession>
<dbReference type="InterPro" id="IPR019734">
    <property type="entry name" value="TPR_rpt"/>
</dbReference>
<keyword evidence="3 4" id="KW-0802">TPR repeat</keyword>
<keyword evidence="9" id="KW-1185">Reference proteome</keyword>
<dbReference type="FunFam" id="1.25.40.10:FF:000219">
    <property type="entry name" value="Tetratricopeptide repeat domain 21B"/>
    <property type="match status" value="1"/>
</dbReference>
<dbReference type="PANTHER" id="PTHR14699:SF0">
    <property type="entry name" value="TETRATRICOPEPTIDE REPEAT PROTEIN 21 HOMOLOG"/>
    <property type="match status" value="1"/>
</dbReference>
<organism evidence="8 9">
    <name type="scientific">Blyttiomyces helicus</name>
    <dbReference type="NCBI Taxonomy" id="388810"/>
    <lineage>
        <taxon>Eukaryota</taxon>
        <taxon>Fungi</taxon>
        <taxon>Fungi incertae sedis</taxon>
        <taxon>Chytridiomycota</taxon>
        <taxon>Chytridiomycota incertae sedis</taxon>
        <taxon>Chytridiomycetes</taxon>
        <taxon>Chytridiomycetes incertae sedis</taxon>
        <taxon>Blyttiomyces</taxon>
    </lineage>
</organism>
<dbReference type="Proteomes" id="UP000269721">
    <property type="component" value="Unassembled WGS sequence"/>
</dbReference>
<feature type="repeat" description="TPR" evidence="4">
    <location>
        <begin position="116"/>
        <end position="149"/>
    </location>
</feature>
<evidence type="ECO:0000256" key="3">
    <source>
        <dbReference type="ARBA" id="ARBA00022803"/>
    </source>
</evidence>
<sequence>SDTAPTMSERVSLYLELSETHTKLKNMHEAAKVMQDAMMLFAGTPEEDRITIANADLALERGEVDQALAVLSTIKSDAVYFIDAKSRMADIYLKFKNDRKAYARCYSEMVERNPTIESCLLLGDAYMNIQEPEQAISVYESAIDSNPDGSVLASKIGKALIKTHDYARAITYYESALANDSNLSAVLRYDLAELYKKLKQYDDADRVILEALDHPKSDVIDVLLQDVKLYLLLAQVYKGALKPDKAIQALLLAKDVQIHILSKEAGNSDTSPQKKIASDLCYELAELFANAMREPEKALGYYNEAIQYYPLQKKSMLALCKLYMAKGDLTSAQTQCTTMLRMDVANEEATMMIADINFRKNSYATAVFHFRQLLSRNPTHYTALAQLIEITRRSGKMDEAGKFFEYAEKSARNVHLHPGYHYCKGLHEWYTNNPNGALKEFNFCRRDTEWGERALYNMIQIFLNPDNDTLGGEALESVAEGSTSGGSVAGGEKSDSELLAILTADKLLKELPQSPKSLRTQILECHALMATRQKNEIERALARFMEISNVERDCVPALLGMAVAYMLLKQPPRARNQLKRIAKMQWTTELAEDFERSWLLLADIYIQGGKYDLATELLKRALAQNRSCSKAWEYLGFIMEKEASYKDAAEHYENAWKLSWEADPSMGFKLAFNHLKAKRFVEAIDVCHKVLNQYPEYPKMRKEILDKARASLRMP</sequence>
<dbReference type="GO" id="GO:0061512">
    <property type="term" value="P:protein localization to cilium"/>
    <property type="evidence" value="ECO:0007669"/>
    <property type="project" value="TreeGrafter"/>
</dbReference>
<dbReference type="InterPro" id="IPR056835">
    <property type="entry name" value="ARM_TT21_5th"/>
</dbReference>
<proteinExistence type="inferred from homology"/>
<dbReference type="EMBL" id="KZ995855">
    <property type="protein sequence ID" value="RKO89847.1"/>
    <property type="molecule type" value="Genomic_DNA"/>
</dbReference>
<dbReference type="InterPro" id="IPR011990">
    <property type="entry name" value="TPR-like_helical_dom_sf"/>
</dbReference>
<reference evidence="9" key="1">
    <citation type="journal article" date="2018" name="Nat. Microbiol.">
        <title>Leveraging single-cell genomics to expand the fungal tree of life.</title>
        <authorList>
            <person name="Ahrendt S.R."/>
            <person name="Quandt C.A."/>
            <person name="Ciobanu D."/>
            <person name="Clum A."/>
            <person name="Salamov A."/>
            <person name="Andreopoulos B."/>
            <person name="Cheng J.F."/>
            <person name="Woyke T."/>
            <person name="Pelin A."/>
            <person name="Henrissat B."/>
            <person name="Reynolds N.K."/>
            <person name="Benny G.L."/>
            <person name="Smith M.E."/>
            <person name="James T.Y."/>
            <person name="Grigoriev I.V."/>
        </authorList>
    </citation>
    <scope>NUCLEOTIDE SEQUENCE [LARGE SCALE GENOMIC DNA]</scope>
</reference>
<dbReference type="SMART" id="SM00028">
    <property type="entry name" value="TPR"/>
    <property type="match status" value="9"/>
</dbReference>
<evidence type="ECO:0000256" key="1">
    <source>
        <dbReference type="ARBA" id="ARBA00010935"/>
    </source>
</evidence>
<dbReference type="Pfam" id="PF25058">
    <property type="entry name" value="ARM_TT21"/>
    <property type="match status" value="1"/>
</dbReference>
<feature type="domain" description="Tetratricopeptide repeat protein 21A/21B fifth ARM repeats" evidence="6">
    <location>
        <begin position="347"/>
        <end position="463"/>
    </location>
</feature>
<protein>
    <submittedName>
        <fullName evidence="8">Tetratricopeptide repeat domain 21B</fullName>
    </submittedName>
</protein>
<dbReference type="GO" id="GO:0035721">
    <property type="term" value="P:intraciliary retrograde transport"/>
    <property type="evidence" value="ECO:0007669"/>
    <property type="project" value="TreeGrafter"/>
</dbReference>
<name>A0A4V1IRF2_9FUNG</name>
<dbReference type="InterPro" id="IPR056834">
    <property type="entry name" value="ARM_TT21_C"/>
</dbReference>
<dbReference type="Pfam" id="PF25063">
    <property type="entry name" value="ARM_TT21_C"/>
    <property type="match status" value="1"/>
</dbReference>
<dbReference type="SUPFAM" id="SSF48452">
    <property type="entry name" value="TPR-like"/>
    <property type="match status" value="4"/>
</dbReference>
<feature type="domain" description="Tetratricopeptide repeat protein 21A/21B fourth ARM" evidence="7">
    <location>
        <begin position="152"/>
        <end position="306"/>
    </location>
</feature>
<dbReference type="GO" id="GO:0030991">
    <property type="term" value="C:intraciliary transport particle A"/>
    <property type="evidence" value="ECO:0007669"/>
    <property type="project" value="TreeGrafter"/>
</dbReference>
<dbReference type="InterPro" id="IPR056836">
    <property type="entry name" value="ARM_TT21_4th"/>
</dbReference>
<evidence type="ECO:0000259" key="6">
    <source>
        <dbReference type="Pfam" id="PF25064"/>
    </source>
</evidence>
<dbReference type="PANTHER" id="PTHR14699">
    <property type="entry name" value="STI2 PROTEIN-RELATED"/>
    <property type="match status" value="1"/>
</dbReference>
<evidence type="ECO:0000313" key="9">
    <source>
        <dbReference type="Proteomes" id="UP000269721"/>
    </source>
</evidence>
<dbReference type="InterPro" id="IPR040364">
    <property type="entry name" value="TTC21A/TTC21B"/>
</dbReference>
<dbReference type="Pfam" id="PF25064">
    <property type="entry name" value="ARM_TT21_5th"/>
    <property type="match status" value="1"/>
</dbReference>
<evidence type="ECO:0000259" key="5">
    <source>
        <dbReference type="Pfam" id="PF25063"/>
    </source>
</evidence>
<keyword evidence="2" id="KW-0677">Repeat</keyword>
<comment type="similarity">
    <text evidence="1">Belongs to the TTC21 family.</text>
</comment>
<dbReference type="PROSITE" id="PS50005">
    <property type="entry name" value="TPR"/>
    <property type="match status" value="2"/>
</dbReference>
<feature type="non-terminal residue" evidence="8">
    <location>
        <position position="1"/>
    </location>
</feature>
<dbReference type="Gene3D" id="1.25.40.10">
    <property type="entry name" value="Tetratricopeptide repeat domain"/>
    <property type="match status" value="4"/>
</dbReference>
<dbReference type="Pfam" id="PF25068">
    <property type="entry name" value="ARM_TT21_4th"/>
    <property type="match status" value="1"/>
</dbReference>
<dbReference type="AlphaFoldDB" id="A0A4V1IRF2"/>
<gene>
    <name evidence="8" type="ORF">BDK51DRAFT_24025</name>
</gene>
<evidence type="ECO:0000313" key="8">
    <source>
        <dbReference type="EMBL" id="RKO89847.1"/>
    </source>
</evidence>
<feature type="repeat" description="TPR" evidence="4">
    <location>
        <begin position="595"/>
        <end position="628"/>
    </location>
</feature>
<feature type="domain" description="Tetratricopeptide repeat protein 21A/21B C-terminal ARM" evidence="5">
    <location>
        <begin position="503"/>
        <end position="709"/>
    </location>
</feature>
<evidence type="ECO:0000256" key="4">
    <source>
        <dbReference type="PROSITE-ProRule" id="PRU00339"/>
    </source>
</evidence>
<dbReference type="Pfam" id="PF13181">
    <property type="entry name" value="TPR_8"/>
    <property type="match status" value="1"/>
</dbReference>